<accession>A0AA46TLW4</accession>
<evidence type="ECO:0000256" key="3">
    <source>
        <dbReference type="ARBA" id="ARBA00023163"/>
    </source>
</evidence>
<feature type="compositionally biased region" description="Basic and acidic residues" evidence="4">
    <location>
        <begin position="140"/>
        <end position="166"/>
    </location>
</feature>
<proteinExistence type="predicted"/>
<gene>
    <name evidence="6" type="ORF">L0C25_11815</name>
</gene>
<dbReference type="EMBL" id="CP094970">
    <property type="protein sequence ID" value="UYM07719.1"/>
    <property type="molecule type" value="Genomic_DNA"/>
</dbReference>
<dbReference type="InterPro" id="IPR002577">
    <property type="entry name" value="HTH_HxlR"/>
</dbReference>
<keyword evidence="3" id="KW-0804">Transcription</keyword>
<sequence>MALGKDYTGQNCALARALELVGERWTMLILRDAFYGVRRYKDFHSHVGAPRAVLAERLQALTEAGVFEKRQYQDAPPRYEYVLTDAGECLWPAVHTLSRWGDEFIPYDGGVRRAFVHADCGERLDAVGNCPSCRLAVPPREVEMRPGPGTERDSNEVGRALQEPRRLLTPVTP</sequence>
<keyword evidence="2" id="KW-0238">DNA-binding</keyword>
<dbReference type="RefSeq" id="WP_271636693.1">
    <property type="nucleotide sequence ID" value="NZ_CP094970.1"/>
</dbReference>
<keyword evidence="1" id="KW-0805">Transcription regulation</keyword>
<dbReference type="GO" id="GO:0003677">
    <property type="term" value="F:DNA binding"/>
    <property type="evidence" value="ECO:0007669"/>
    <property type="project" value="UniProtKB-KW"/>
</dbReference>
<reference evidence="6" key="1">
    <citation type="submission" date="2022-01" db="EMBL/GenBank/DDBJ databases">
        <title>Nocardioidaceae gen. sp. A5X3R13.</title>
        <authorList>
            <person name="Lopez Marin M.A."/>
            <person name="Uhlik O."/>
        </authorList>
    </citation>
    <scope>NUCLEOTIDE SEQUENCE</scope>
    <source>
        <strain evidence="6">A5X3R13</strain>
    </source>
</reference>
<dbReference type="PANTHER" id="PTHR33204">
    <property type="entry name" value="TRANSCRIPTIONAL REGULATOR, MARR FAMILY"/>
    <property type="match status" value="1"/>
</dbReference>
<evidence type="ECO:0000313" key="6">
    <source>
        <dbReference type="EMBL" id="UYM07719.1"/>
    </source>
</evidence>
<protein>
    <submittedName>
        <fullName evidence="6">Helix-turn-helix transcriptional regulator</fullName>
    </submittedName>
</protein>
<dbReference type="Pfam" id="PF01638">
    <property type="entry name" value="HxlR"/>
    <property type="match status" value="1"/>
</dbReference>
<feature type="region of interest" description="Disordered" evidence="4">
    <location>
        <begin position="140"/>
        <end position="173"/>
    </location>
</feature>
<feature type="domain" description="HTH hxlR-type" evidence="5">
    <location>
        <begin position="12"/>
        <end position="109"/>
    </location>
</feature>
<evidence type="ECO:0000256" key="4">
    <source>
        <dbReference type="SAM" id="MobiDB-lite"/>
    </source>
</evidence>
<dbReference type="SUPFAM" id="SSF46785">
    <property type="entry name" value="Winged helix' DNA-binding domain"/>
    <property type="match status" value="1"/>
</dbReference>
<name>A0AA46TLW4_9ACTN</name>
<dbReference type="AlphaFoldDB" id="A0AA46TLW4"/>
<evidence type="ECO:0000256" key="2">
    <source>
        <dbReference type="ARBA" id="ARBA00023125"/>
    </source>
</evidence>
<dbReference type="InterPro" id="IPR036390">
    <property type="entry name" value="WH_DNA-bd_sf"/>
</dbReference>
<evidence type="ECO:0000313" key="7">
    <source>
        <dbReference type="Proteomes" id="UP001164390"/>
    </source>
</evidence>
<dbReference type="PROSITE" id="PS51118">
    <property type="entry name" value="HTH_HXLR"/>
    <property type="match status" value="1"/>
</dbReference>
<organism evidence="6 7">
    <name type="scientific">Solicola gregarius</name>
    <dbReference type="NCBI Taxonomy" id="2908642"/>
    <lineage>
        <taxon>Bacteria</taxon>
        <taxon>Bacillati</taxon>
        <taxon>Actinomycetota</taxon>
        <taxon>Actinomycetes</taxon>
        <taxon>Propionibacteriales</taxon>
        <taxon>Nocardioidaceae</taxon>
        <taxon>Solicola</taxon>
    </lineage>
</organism>
<dbReference type="Gene3D" id="1.10.10.10">
    <property type="entry name" value="Winged helix-like DNA-binding domain superfamily/Winged helix DNA-binding domain"/>
    <property type="match status" value="1"/>
</dbReference>
<evidence type="ECO:0000259" key="5">
    <source>
        <dbReference type="PROSITE" id="PS51118"/>
    </source>
</evidence>
<dbReference type="Proteomes" id="UP001164390">
    <property type="component" value="Chromosome"/>
</dbReference>
<keyword evidence="7" id="KW-1185">Reference proteome</keyword>
<evidence type="ECO:0000256" key="1">
    <source>
        <dbReference type="ARBA" id="ARBA00023015"/>
    </source>
</evidence>
<dbReference type="PANTHER" id="PTHR33204:SF18">
    <property type="entry name" value="TRANSCRIPTIONAL REGULATORY PROTEIN"/>
    <property type="match status" value="1"/>
</dbReference>
<dbReference type="InterPro" id="IPR036388">
    <property type="entry name" value="WH-like_DNA-bd_sf"/>
</dbReference>
<dbReference type="KEGG" id="sgrg:L0C25_11815"/>